<dbReference type="KEGG" id="ovi:T265_01056"/>
<sequence length="191" mass="21703">MTGFSTFQSGLIRQLNALHQAAVILRYMYRPNTLLIRSLKMLRSTRPSKEELIVCESSLVKARTAGTCFLRSMAATRAPWLSVDPWKVVDFLLHTRGRVCWAELYAYLLLERKFTDRKLHGSNPTPLPLDFSCPGLGNLAVSQPSCFLRVVLTEDSAESLVCDILQLNVPYTSHLVFQLARYSRYRGYKGN</sequence>
<dbReference type="CTD" id="20315244"/>
<accession>A0A075AJ89</accession>
<dbReference type="OrthoDB" id="3945418at2759"/>
<keyword evidence="2" id="KW-1185">Reference proteome</keyword>
<evidence type="ECO:0000313" key="1">
    <source>
        <dbReference type="EMBL" id="KER32964.1"/>
    </source>
</evidence>
<gene>
    <name evidence="1" type="ORF">T265_01056</name>
</gene>
<dbReference type="EMBL" id="KL596629">
    <property type="protein sequence ID" value="KER32964.1"/>
    <property type="molecule type" value="Genomic_DNA"/>
</dbReference>
<dbReference type="AlphaFoldDB" id="A0A075AJ89"/>
<evidence type="ECO:0000313" key="2">
    <source>
        <dbReference type="Proteomes" id="UP000054324"/>
    </source>
</evidence>
<protein>
    <submittedName>
        <fullName evidence="1">Uncharacterized protein</fullName>
    </submittedName>
</protein>
<dbReference type="RefSeq" id="XP_009163263.1">
    <property type="nucleotide sequence ID" value="XM_009164999.1"/>
</dbReference>
<proteinExistence type="predicted"/>
<organism evidence="1 2">
    <name type="scientific">Opisthorchis viverrini</name>
    <name type="common">Southeast Asian liver fluke</name>
    <dbReference type="NCBI Taxonomy" id="6198"/>
    <lineage>
        <taxon>Eukaryota</taxon>
        <taxon>Metazoa</taxon>
        <taxon>Spiralia</taxon>
        <taxon>Lophotrochozoa</taxon>
        <taxon>Platyhelminthes</taxon>
        <taxon>Trematoda</taxon>
        <taxon>Digenea</taxon>
        <taxon>Opisthorchiida</taxon>
        <taxon>Opisthorchiata</taxon>
        <taxon>Opisthorchiidae</taxon>
        <taxon>Opisthorchis</taxon>
    </lineage>
</organism>
<dbReference type="GeneID" id="20315244"/>
<dbReference type="Proteomes" id="UP000054324">
    <property type="component" value="Unassembled WGS sequence"/>
</dbReference>
<name>A0A075AJ89_OPIVI</name>
<reference evidence="1 2" key="1">
    <citation type="submission" date="2013-11" db="EMBL/GenBank/DDBJ databases">
        <title>Opisthorchis viverrini - life in the bile duct.</title>
        <authorList>
            <person name="Young N.D."/>
            <person name="Nagarajan N."/>
            <person name="Lin S.J."/>
            <person name="Korhonen P.K."/>
            <person name="Jex A.R."/>
            <person name="Hall R.S."/>
            <person name="Safavi-Hemami H."/>
            <person name="Kaewkong W."/>
            <person name="Bertrand D."/>
            <person name="Gao S."/>
            <person name="Seet Q."/>
            <person name="Wongkham S."/>
            <person name="Teh B.T."/>
            <person name="Wongkham C."/>
            <person name="Intapan P.M."/>
            <person name="Maleewong W."/>
            <person name="Yang X."/>
            <person name="Hu M."/>
            <person name="Wang Z."/>
            <person name="Hofmann A."/>
            <person name="Sternberg P.W."/>
            <person name="Tan P."/>
            <person name="Wang J."/>
            <person name="Gasser R.B."/>
        </authorList>
    </citation>
    <scope>NUCLEOTIDE SEQUENCE [LARGE SCALE GENOMIC DNA]</scope>
</reference>